<dbReference type="KEGG" id="hazt:108673607"/>
<feature type="compositionally biased region" description="Polar residues" evidence="3">
    <location>
        <begin position="403"/>
        <end position="414"/>
    </location>
</feature>
<feature type="region of interest" description="Disordered" evidence="3">
    <location>
        <begin position="506"/>
        <end position="525"/>
    </location>
</feature>
<proteinExistence type="inferred from homology"/>
<feature type="region of interest" description="Disordered" evidence="3">
    <location>
        <begin position="1"/>
        <end position="66"/>
    </location>
</feature>
<feature type="compositionally biased region" description="Polar residues" evidence="3">
    <location>
        <begin position="38"/>
        <end position="66"/>
    </location>
</feature>
<evidence type="ECO:0000256" key="2">
    <source>
        <dbReference type="ARBA" id="ARBA00022553"/>
    </source>
</evidence>
<dbReference type="Proteomes" id="UP000694843">
    <property type="component" value="Unplaced"/>
</dbReference>
<dbReference type="PANTHER" id="PTHR12842:SF6">
    <property type="entry name" value="FI01459P"/>
    <property type="match status" value="1"/>
</dbReference>
<dbReference type="GeneID" id="108673607"/>
<dbReference type="RefSeq" id="XP_047736592.1">
    <property type="nucleotide sequence ID" value="XM_047880636.1"/>
</dbReference>
<feature type="region of interest" description="Disordered" evidence="3">
    <location>
        <begin position="293"/>
        <end position="325"/>
    </location>
</feature>
<dbReference type="Pfam" id="PF05334">
    <property type="entry name" value="DUF719"/>
    <property type="match status" value="1"/>
</dbReference>
<dbReference type="RefSeq" id="XP_018016946.1">
    <property type="nucleotide sequence ID" value="XM_018161457.2"/>
</dbReference>
<gene>
    <name evidence="5 6" type="primary">LOC108673607</name>
</gene>
<evidence type="ECO:0000313" key="4">
    <source>
        <dbReference type="Proteomes" id="UP000694843"/>
    </source>
</evidence>
<keyword evidence="2" id="KW-0597">Phosphoprotein</keyword>
<accession>A0A8B7NVI7</accession>
<protein>
    <submittedName>
        <fullName evidence="5 6">Protein FAM114A2</fullName>
    </submittedName>
</protein>
<evidence type="ECO:0000313" key="6">
    <source>
        <dbReference type="RefSeq" id="XP_047736592.1"/>
    </source>
</evidence>
<dbReference type="PANTHER" id="PTHR12842">
    <property type="entry name" value="FI01459P"/>
    <property type="match status" value="1"/>
</dbReference>
<dbReference type="OrthoDB" id="5597648at2759"/>
<dbReference type="AlphaFoldDB" id="A0A8B7NVI7"/>
<evidence type="ECO:0000256" key="3">
    <source>
        <dbReference type="SAM" id="MobiDB-lite"/>
    </source>
</evidence>
<comment type="similarity">
    <text evidence="1">Belongs to the FAM114 family.</text>
</comment>
<name>A0A8B7NVI7_HYAAZ</name>
<evidence type="ECO:0000256" key="1">
    <source>
        <dbReference type="ARBA" id="ARBA00006903"/>
    </source>
</evidence>
<evidence type="ECO:0000313" key="5">
    <source>
        <dbReference type="RefSeq" id="XP_018016946.1"/>
    </source>
</evidence>
<feature type="region of interest" description="Disordered" evidence="3">
    <location>
        <begin position="392"/>
        <end position="414"/>
    </location>
</feature>
<reference evidence="5 6" key="1">
    <citation type="submission" date="2025-04" db="UniProtKB">
        <authorList>
            <consortium name="RefSeq"/>
        </authorList>
    </citation>
    <scope>IDENTIFICATION</scope>
    <source>
        <tissue evidence="5 6">Whole organism</tissue>
    </source>
</reference>
<sequence length="770" mass="82495">MASDSEEDFQSADEGSDSDGYSEKVQTCDKGLPLPISSCKTSTTLPRETSPNQSSSTRKQSAVTTKDINSLLEIDVNVSNVAPNSQVGPEKCPDSQDKSDKFIESLENLSVRGSILDEYNSLTTNNRLAIKKESTNETIDDKNSELIESVSEIESNVLSDFDLANESTEIEQGKIDDYSSVTNIRCKEMSETSELLQSIDICKKKEIQSKKLTENSIYFVADNNTLENLEAHKTETDHNSVYSEIDLSKAKKTSKIGLKKPREKLGEKLGAKKLAQRLNKPLEGISCDALVDSGNSEQASGSPIDQKSEPPKESTSGEASAGWGGGWGSWGSTLLSAATTLTQEVGRGVGSVVELVEEGMGVPSPEELAREQLEREKMLQLWDDWGDQPPQGVEFNKEMDPSKMTQDNDPSANSEDVAIKDITSNSRSSLGGLGFGGLSSLVSGVSGALESAGSKVVYGGLDTLELIGRRTMDVLQETDPGLRAKKDRILQRVKKPNLSAVLKEAREQAVANPPPGLDSPTSPGLGSSTRVSFSCLWSNCTGPAHLEALALIARQCTATAKEVMASLPALARDEVHQTNSQIMALSEIEEENLTGSSIIFAERVETTIRDLQLPLNADNIAQCWSDLSAMSAQYSEGSVSLLEAVASVEAGGSTIETNLIGGCVALVERLVAIAHKAAELSLISGEQQQDPLKLAANFRELVVLGGSQLESCADAVCAGLSSTPQQEHLTPVITNIYMQVCEGNSCLQQSLVHLCTTLQLVVTQRAAALL</sequence>
<dbReference type="InterPro" id="IPR007998">
    <property type="entry name" value="DUF719"/>
</dbReference>
<keyword evidence="4" id="KW-1185">Reference proteome</keyword>
<organism evidence="4 5">
    <name type="scientific">Hyalella azteca</name>
    <name type="common">Amphipod</name>
    <dbReference type="NCBI Taxonomy" id="294128"/>
    <lineage>
        <taxon>Eukaryota</taxon>
        <taxon>Metazoa</taxon>
        <taxon>Ecdysozoa</taxon>
        <taxon>Arthropoda</taxon>
        <taxon>Crustacea</taxon>
        <taxon>Multicrustacea</taxon>
        <taxon>Malacostraca</taxon>
        <taxon>Eumalacostraca</taxon>
        <taxon>Peracarida</taxon>
        <taxon>Amphipoda</taxon>
        <taxon>Senticaudata</taxon>
        <taxon>Talitrida</taxon>
        <taxon>Talitroidea</taxon>
        <taxon>Hyalellidae</taxon>
        <taxon>Hyalella</taxon>
    </lineage>
</organism>
<feature type="compositionally biased region" description="Acidic residues" evidence="3">
    <location>
        <begin position="1"/>
        <end position="17"/>
    </location>
</feature>
<feature type="compositionally biased region" description="Polar residues" evidence="3">
    <location>
        <begin position="293"/>
        <end position="305"/>
    </location>
</feature>